<dbReference type="Proteomes" id="UP000256661">
    <property type="component" value="Unassembled WGS sequence"/>
</dbReference>
<evidence type="ECO:0000313" key="1">
    <source>
        <dbReference type="EMBL" id="REE97187.1"/>
    </source>
</evidence>
<evidence type="ECO:0000313" key="2">
    <source>
        <dbReference type="Proteomes" id="UP000256661"/>
    </source>
</evidence>
<organism evidence="1 2">
    <name type="scientific">Thermomonospora umbrina</name>
    <dbReference type="NCBI Taxonomy" id="111806"/>
    <lineage>
        <taxon>Bacteria</taxon>
        <taxon>Bacillati</taxon>
        <taxon>Actinomycetota</taxon>
        <taxon>Actinomycetes</taxon>
        <taxon>Streptosporangiales</taxon>
        <taxon>Thermomonosporaceae</taxon>
        <taxon>Thermomonospora</taxon>
    </lineage>
</organism>
<sequence length="105" mass="10691">MFGGGGVLDVWVVDGVVAVSSHGVGVMFAGRSTGTFIAQRAAFAPALVLAPALVPDAWAALGERLTDPQLVGGAIVLTAMRCVGCESADRRPHPVKGAFAFLTRG</sequence>
<dbReference type="AlphaFoldDB" id="A0A3D9SN97"/>
<dbReference type="EMBL" id="QTTT01000001">
    <property type="protein sequence ID" value="REE97187.1"/>
    <property type="molecule type" value="Genomic_DNA"/>
</dbReference>
<reference evidence="1 2" key="1">
    <citation type="submission" date="2018-08" db="EMBL/GenBank/DDBJ databases">
        <title>Sequencing the genomes of 1000 actinobacteria strains.</title>
        <authorList>
            <person name="Klenk H.-P."/>
        </authorList>
    </citation>
    <scope>NUCLEOTIDE SEQUENCE [LARGE SCALE GENOMIC DNA]</scope>
    <source>
        <strain evidence="1 2">DSM 43927</strain>
    </source>
</reference>
<comment type="caution">
    <text evidence="1">The sequence shown here is derived from an EMBL/GenBank/DDBJ whole genome shotgun (WGS) entry which is preliminary data.</text>
</comment>
<keyword evidence="2" id="KW-1185">Reference proteome</keyword>
<protein>
    <submittedName>
        <fullName evidence="1">Uncharacterized protein</fullName>
    </submittedName>
</protein>
<proteinExistence type="predicted"/>
<name>A0A3D9SN97_9ACTN</name>
<accession>A0A3D9SN97</accession>
<gene>
    <name evidence="1" type="ORF">DFJ69_2647</name>
</gene>